<evidence type="ECO:0000313" key="4">
    <source>
        <dbReference type="EMBL" id="RHF63309.1"/>
    </source>
</evidence>
<dbReference type="Gene3D" id="2.30.42.10">
    <property type="match status" value="1"/>
</dbReference>
<proteinExistence type="predicted"/>
<accession>A0A3E4LYW2</accession>
<dbReference type="RefSeq" id="WP_117687542.1">
    <property type="nucleotide sequence ID" value="NZ_CAJMJQ010000002.1"/>
</dbReference>
<protein>
    <submittedName>
        <fullName evidence="3">SpoIVB peptidase</fullName>
        <ecNumber evidence="3">3.4.21.116</ecNumber>
    </submittedName>
</protein>
<dbReference type="InterPro" id="IPR036034">
    <property type="entry name" value="PDZ_sf"/>
</dbReference>
<sequence length="367" mass="40374">MWDKKLKNQTIKKKLSRWMTVVCSFLLAVGLGFSVGSAAAEYFPESRETQAQTKAVQTKKVSVGGMPAGIYMETDGVLILDTQQIKGIDGKMYEPAQGMVKSGDYIKAVNQKEICEKKELLKELEKLSGEKVELTVRRGGKLVKIALQAVETAAGEYKLGIWVRDNVQGLGTVTFLTEQNEFGALGHGIHDTDTNGLMEISGGKLYRTTIQNVVKGSSGNPGTMEGMIVYNRYNLLGTIEKNTDAGIYGRLDKTEELFGKKELVETAAKEEIVTGPAKMRCFLEDEIREFDIEVMKVDQETAEINKGMMIRVTDEELLEKTGGIIQGMSGSPILQNGKLIGAVTHVFVMDSTKGYGIFAETMLEQLK</sequence>
<dbReference type="Proteomes" id="UP000284902">
    <property type="component" value="Unassembled WGS sequence"/>
</dbReference>
<dbReference type="AlphaFoldDB" id="A0A3E4LYW2"/>
<dbReference type="NCBIfam" id="TIGR02860">
    <property type="entry name" value="spore_IV_B"/>
    <property type="match status" value="1"/>
</dbReference>
<comment type="caution">
    <text evidence="3">The sequence shown here is derived from an EMBL/GenBank/DDBJ whole genome shotgun (WGS) entry which is preliminary data.</text>
</comment>
<feature type="coiled-coil region" evidence="1">
    <location>
        <begin position="110"/>
        <end position="137"/>
    </location>
</feature>
<evidence type="ECO:0000259" key="2">
    <source>
        <dbReference type="PROSITE" id="PS51494"/>
    </source>
</evidence>
<dbReference type="PROSITE" id="PS51494">
    <property type="entry name" value="SPOIVB"/>
    <property type="match status" value="1"/>
</dbReference>
<dbReference type="GO" id="GO:0016787">
    <property type="term" value="F:hydrolase activity"/>
    <property type="evidence" value="ECO:0007669"/>
    <property type="project" value="UniProtKB-KW"/>
</dbReference>
<keyword evidence="3" id="KW-0378">Hydrolase</keyword>
<dbReference type="InterPro" id="IPR008763">
    <property type="entry name" value="Peptidase_S55"/>
</dbReference>
<dbReference type="SUPFAM" id="SSF50494">
    <property type="entry name" value="Trypsin-like serine proteases"/>
    <property type="match status" value="1"/>
</dbReference>
<gene>
    <name evidence="3" type="primary">spoIVB</name>
    <name evidence="4" type="ORF">DW672_00230</name>
    <name evidence="3" type="ORF">DXD17_00865</name>
</gene>
<dbReference type="SUPFAM" id="SSF50156">
    <property type="entry name" value="PDZ domain-like"/>
    <property type="match status" value="1"/>
</dbReference>
<dbReference type="Pfam" id="PF05580">
    <property type="entry name" value="Peptidase_S55"/>
    <property type="match status" value="1"/>
</dbReference>
<keyword evidence="1" id="KW-0175">Coiled coil</keyword>
<evidence type="ECO:0000313" key="5">
    <source>
        <dbReference type="Proteomes" id="UP000260793"/>
    </source>
</evidence>
<evidence type="ECO:0000313" key="6">
    <source>
        <dbReference type="Proteomes" id="UP000284902"/>
    </source>
</evidence>
<dbReference type="Proteomes" id="UP000260793">
    <property type="component" value="Unassembled WGS sequence"/>
</dbReference>
<reference evidence="5 6" key="1">
    <citation type="submission" date="2018-08" db="EMBL/GenBank/DDBJ databases">
        <title>A genome reference for cultivated species of the human gut microbiota.</title>
        <authorList>
            <person name="Zou Y."/>
            <person name="Xue W."/>
            <person name="Luo G."/>
        </authorList>
    </citation>
    <scope>NUCLEOTIDE SEQUENCE [LARGE SCALE GENOMIC DNA]</scope>
    <source>
        <strain evidence="4 6">AM25-1LB</strain>
        <strain evidence="3 5">TF11-7</strain>
    </source>
</reference>
<dbReference type="EC" id="3.4.21.116" evidence="3"/>
<feature type="domain" description="Peptidase S55" evidence="2">
    <location>
        <begin position="141"/>
        <end position="367"/>
    </location>
</feature>
<dbReference type="InterPro" id="IPR009003">
    <property type="entry name" value="Peptidase_S1_PA"/>
</dbReference>
<dbReference type="EMBL" id="QRHG01000001">
    <property type="protein sequence ID" value="RHF63309.1"/>
    <property type="molecule type" value="Genomic_DNA"/>
</dbReference>
<evidence type="ECO:0000313" key="3">
    <source>
        <dbReference type="EMBL" id="RGK42661.1"/>
    </source>
</evidence>
<dbReference type="InterPro" id="IPR014219">
    <property type="entry name" value="SpoIVB"/>
</dbReference>
<evidence type="ECO:0000256" key="1">
    <source>
        <dbReference type="SAM" id="Coils"/>
    </source>
</evidence>
<organism evidence="3 5">
    <name type="scientific">[Ruminococcus] lactaris</name>
    <dbReference type="NCBI Taxonomy" id="46228"/>
    <lineage>
        <taxon>Bacteria</taxon>
        <taxon>Bacillati</taxon>
        <taxon>Bacillota</taxon>
        <taxon>Clostridia</taxon>
        <taxon>Lachnospirales</taxon>
        <taxon>Lachnospiraceae</taxon>
        <taxon>Mediterraneibacter</taxon>
    </lineage>
</organism>
<name>A0A3E4LYW2_9FIRM</name>
<dbReference type="EMBL" id="QSQN01000002">
    <property type="protein sequence ID" value="RGK42661.1"/>
    <property type="molecule type" value="Genomic_DNA"/>
</dbReference>